<comment type="caution">
    <text evidence="2">The sequence shown here is derived from an EMBL/GenBank/DDBJ whole genome shotgun (WGS) entry which is preliminary data.</text>
</comment>
<sequence>MATVEWVCKRLGAPSDLSERMSELAERANGRVNPSWYEKYIRKLGYTRGFDTLLELEPIAETIRVFSPIFIPGILQIPEYQLALFDVAPGLTKSNADKQVALQAKRQNGIVDRGIRIVVVITEGALRLQVGGPEVHREQLSQLVALHTADLVEIRVWSSTAGAHPGGRGEIELLTFPKEEGEPPFAYSEGYQGAECTEESDAIADHEERWSIIRDKSVPINKFAPIKELAA</sequence>
<dbReference type="InterPro" id="IPR043917">
    <property type="entry name" value="DUF5753"/>
</dbReference>
<feature type="domain" description="DUF5753" evidence="1">
    <location>
        <begin position="50"/>
        <end position="218"/>
    </location>
</feature>
<protein>
    <recommendedName>
        <fullName evidence="1">DUF5753 domain-containing protein</fullName>
    </recommendedName>
</protein>
<dbReference type="RefSeq" id="WP_214160735.1">
    <property type="nucleotide sequence ID" value="NZ_JAHBAY010000025.1"/>
</dbReference>
<organism evidence="2 3">
    <name type="scientific">Kineosporia corallincola</name>
    <dbReference type="NCBI Taxonomy" id="2835133"/>
    <lineage>
        <taxon>Bacteria</taxon>
        <taxon>Bacillati</taxon>
        <taxon>Actinomycetota</taxon>
        <taxon>Actinomycetes</taxon>
        <taxon>Kineosporiales</taxon>
        <taxon>Kineosporiaceae</taxon>
        <taxon>Kineosporia</taxon>
    </lineage>
</organism>
<gene>
    <name evidence="2" type="ORF">KIH74_34945</name>
</gene>
<dbReference type="EMBL" id="JAHBAY010000025">
    <property type="protein sequence ID" value="MBT0774195.1"/>
    <property type="molecule type" value="Genomic_DNA"/>
</dbReference>
<dbReference type="Proteomes" id="UP001197247">
    <property type="component" value="Unassembled WGS sequence"/>
</dbReference>
<reference evidence="2 3" key="1">
    <citation type="submission" date="2021-05" db="EMBL/GenBank/DDBJ databases">
        <title>Kineosporia and Streptomyces sp. nov. two new marine actinobacteria isolated from Coral.</title>
        <authorList>
            <person name="Buangrab K."/>
            <person name="Sutthacheep M."/>
            <person name="Yeemin T."/>
            <person name="Harunari E."/>
            <person name="Igarashi Y."/>
            <person name="Kanchanasin P."/>
            <person name="Tanasupawat S."/>
            <person name="Phongsopitanun W."/>
        </authorList>
    </citation>
    <scope>NUCLEOTIDE SEQUENCE [LARGE SCALE GENOMIC DNA]</scope>
    <source>
        <strain evidence="2 3">J2-2</strain>
    </source>
</reference>
<evidence type="ECO:0000313" key="3">
    <source>
        <dbReference type="Proteomes" id="UP001197247"/>
    </source>
</evidence>
<name>A0ABS5TTS0_9ACTN</name>
<accession>A0ABS5TTS0</accession>
<dbReference type="Pfam" id="PF19054">
    <property type="entry name" value="DUF5753"/>
    <property type="match status" value="1"/>
</dbReference>
<keyword evidence="3" id="KW-1185">Reference proteome</keyword>
<evidence type="ECO:0000313" key="2">
    <source>
        <dbReference type="EMBL" id="MBT0774195.1"/>
    </source>
</evidence>
<evidence type="ECO:0000259" key="1">
    <source>
        <dbReference type="Pfam" id="PF19054"/>
    </source>
</evidence>
<proteinExistence type="predicted"/>